<organism evidence="4 5">
    <name type="scientific">Nonomuraea composti</name>
    <dbReference type="NCBI Taxonomy" id="2720023"/>
    <lineage>
        <taxon>Bacteria</taxon>
        <taxon>Bacillati</taxon>
        <taxon>Actinomycetota</taxon>
        <taxon>Actinomycetes</taxon>
        <taxon>Streptosporangiales</taxon>
        <taxon>Streptosporangiaceae</taxon>
        <taxon>Nonomuraea</taxon>
    </lineage>
</organism>
<dbReference type="InterPro" id="IPR001789">
    <property type="entry name" value="Sig_transdc_resp-reg_receiver"/>
</dbReference>
<keyword evidence="2" id="KW-0597">Phosphoprotein</keyword>
<name>A0ABX1BA45_9ACTN</name>
<dbReference type="InterPro" id="IPR058245">
    <property type="entry name" value="NreC/VraR/RcsB-like_REC"/>
</dbReference>
<evidence type="ECO:0000259" key="3">
    <source>
        <dbReference type="PROSITE" id="PS50110"/>
    </source>
</evidence>
<dbReference type="CDD" id="cd17535">
    <property type="entry name" value="REC_NarL-like"/>
    <property type="match status" value="1"/>
</dbReference>
<dbReference type="InterPro" id="IPR039420">
    <property type="entry name" value="WalR-like"/>
</dbReference>
<evidence type="ECO:0000256" key="1">
    <source>
        <dbReference type="ARBA" id="ARBA00023125"/>
    </source>
</evidence>
<dbReference type="InterPro" id="IPR011006">
    <property type="entry name" value="CheY-like_superfamily"/>
</dbReference>
<feature type="domain" description="Response regulatory" evidence="3">
    <location>
        <begin position="3"/>
        <end position="83"/>
    </location>
</feature>
<dbReference type="SMART" id="SM00448">
    <property type="entry name" value="REC"/>
    <property type="match status" value="1"/>
</dbReference>
<dbReference type="Gene3D" id="3.40.50.2300">
    <property type="match status" value="1"/>
</dbReference>
<reference evidence="4 5" key="1">
    <citation type="submission" date="2020-03" db="EMBL/GenBank/DDBJ databases">
        <title>WGS of actinomycetes isolated from Thailand.</title>
        <authorList>
            <person name="Thawai C."/>
        </authorList>
    </citation>
    <scope>NUCLEOTIDE SEQUENCE [LARGE SCALE GENOMIC DNA]</scope>
    <source>
        <strain evidence="4 5">FMUSA5-5</strain>
    </source>
</reference>
<evidence type="ECO:0000313" key="4">
    <source>
        <dbReference type="EMBL" id="NJP93410.1"/>
    </source>
</evidence>
<comment type="caution">
    <text evidence="4">The sequence shown here is derived from an EMBL/GenBank/DDBJ whole genome shotgun (WGS) entry which is preliminary data.</text>
</comment>
<dbReference type="Pfam" id="PF00072">
    <property type="entry name" value="Response_reg"/>
    <property type="match status" value="1"/>
</dbReference>
<proteinExistence type="predicted"/>
<dbReference type="PANTHER" id="PTHR43214:SF43">
    <property type="entry name" value="TWO-COMPONENT RESPONSE REGULATOR"/>
    <property type="match status" value="1"/>
</dbReference>
<dbReference type="RefSeq" id="WP_168013457.1">
    <property type="nucleotide sequence ID" value="NZ_JAATEP010000022.1"/>
</dbReference>
<protein>
    <submittedName>
        <fullName evidence="4">Response regulator transcription factor</fullName>
    </submittedName>
</protein>
<accession>A0ABX1BA45</accession>
<keyword evidence="5" id="KW-1185">Reference proteome</keyword>
<keyword evidence="1" id="KW-0238">DNA-binding</keyword>
<dbReference type="SUPFAM" id="SSF52172">
    <property type="entry name" value="CheY-like"/>
    <property type="match status" value="1"/>
</dbReference>
<evidence type="ECO:0000256" key="2">
    <source>
        <dbReference type="PROSITE-ProRule" id="PRU00169"/>
    </source>
</evidence>
<gene>
    <name evidence="4" type="ORF">HCN51_28860</name>
</gene>
<dbReference type="PANTHER" id="PTHR43214">
    <property type="entry name" value="TWO-COMPONENT RESPONSE REGULATOR"/>
    <property type="match status" value="1"/>
</dbReference>
<evidence type="ECO:0000313" key="5">
    <source>
        <dbReference type="Proteomes" id="UP000696294"/>
    </source>
</evidence>
<dbReference type="EMBL" id="JAATEP010000022">
    <property type="protein sequence ID" value="NJP93410.1"/>
    <property type="molecule type" value="Genomic_DNA"/>
</dbReference>
<dbReference type="PROSITE" id="PS50110">
    <property type="entry name" value="RESPONSE_REGULATORY"/>
    <property type="match status" value="1"/>
</dbReference>
<dbReference type="Proteomes" id="UP000696294">
    <property type="component" value="Unassembled WGS sequence"/>
</dbReference>
<sequence length="83" mass="8823">MINVLIVDDHAIVRTGLRLLLETTAELATVGEAGDGEEALRQCHALRPDVVLMDLYLPGMDGVAATGRITAELPEVKVLALST</sequence>
<feature type="modified residue" description="4-aspartylphosphate" evidence="2">
    <location>
        <position position="54"/>
    </location>
</feature>